<protein>
    <submittedName>
        <fullName evidence="2">Uncharacterized protein</fullName>
    </submittedName>
</protein>
<accession>D4XK61</accession>
<dbReference type="HOGENOM" id="CLU_2152838_0_0_6"/>
<feature type="region of interest" description="Disordered" evidence="1">
    <location>
        <begin position="83"/>
        <end position="111"/>
    </location>
</feature>
<sequence length="111" mass="12572">MYSVYKIYQADKLVLVTYSDIIPEFTDTTKLKLILNGPTIPISLFESYFKTPELFSITTHEIGIYNALDASQIVQEESKLIGTDKPSIKPSKTKSATRKPRTKKKVKAIED</sequence>
<dbReference type="RefSeq" id="WP_004641765.1">
    <property type="nucleotide sequence ID" value="NZ_GG770436.1"/>
</dbReference>
<gene>
    <name evidence="2" type="ORF">HMP0015_0103</name>
</gene>
<dbReference type="AlphaFoldDB" id="D4XK61"/>
<dbReference type="Proteomes" id="UP000003085">
    <property type="component" value="Unassembled WGS sequence"/>
</dbReference>
<comment type="caution">
    <text evidence="2">The sequence shown here is derived from an EMBL/GenBank/DDBJ whole genome shotgun (WGS) entry which is preliminary data.</text>
</comment>
<evidence type="ECO:0000313" key="3">
    <source>
        <dbReference type="Proteomes" id="UP000003085"/>
    </source>
</evidence>
<dbReference type="EMBL" id="ADMT01000036">
    <property type="protein sequence ID" value="EFF84404.1"/>
    <property type="molecule type" value="Genomic_DNA"/>
</dbReference>
<organism evidence="2 3">
    <name type="scientific">Acinetobacter haemolyticus ATCC 19194</name>
    <dbReference type="NCBI Taxonomy" id="707232"/>
    <lineage>
        <taxon>Bacteria</taxon>
        <taxon>Pseudomonadati</taxon>
        <taxon>Pseudomonadota</taxon>
        <taxon>Gammaproteobacteria</taxon>
        <taxon>Moraxellales</taxon>
        <taxon>Moraxellaceae</taxon>
        <taxon>Acinetobacter</taxon>
    </lineage>
</organism>
<evidence type="ECO:0000313" key="2">
    <source>
        <dbReference type="EMBL" id="EFF84404.1"/>
    </source>
</evidence>
<feature type="compositionally biased region" description="Basic residues" evidence="1">
    <location>
        <begin position="91"/>
        <end position="111"/>
    </location>
</feature>
<proteinExistence type="predicted"/>
<evidence type="ECO:0000256" key="1">
    <source>
        <dbReference type="SAM" id="MobiDB-lite"/>
    </source>
</evidence>
<name>D4XK61_ACIHA</name>
<reference evidence="3" key="1">
    <citation type="submission" date="2010-03" db="EMBL/GenBank/DDBJ databases">
        <title>Complete sequence of Mobiluncus curtisii ATCC 43063.</title>
        <authorList>
            <person name="Muzny D."/>
            <person name="Qin X."/>
            <person name="Deng J."/>
            <person name="Jiang H."/>
            <person name="Liu Y."/>
            <person name="Qu J."/>
            <person name="Song X.-Z."/>
            <person name="Zhang L."/>
            <person name="Thornton R."/>
            <person name="Coyle M."/>
            <person name="Francisco L."/>
            <person name="Jackson L."/>
            <person name="Javaid M."/>
            <person name="Korchina V."/>
            <person name="Kovar C."/>
            <person name="Mata R."/>
            <person name="Mathew T."/>
            <person name="Ngo R."/>
            <person name="Nguyen L."/>
            <person name="Nguyen N."/>
            <person name="Okwuonu G."/>
            <person name="Ongeri F."/>
            <person name="Pham C."/>
            <person name="Simmons D."/>
            <person name="Wilczek-Boney K."/>
            <person name="Hale W."/>
            <person name="Jakkamsetti A."/>
            <person name="Pham P."/>
            <person name="Ruth R."/>
            <person name="San Lucas F."/>
            <person name="Warren J."/>
            <person name="Zhang J."/>
            <person name="Zhao Z."/>
            <person name="Zhou C."/>
            <person name="Zhu D."/>
            <person name="Lee S."/>
            <person name="Bess C."/>
            <person name="Blankenburg K."/>
            <person name="Forbes L."/>
            <person name="Fu Q."/>
            <person name="Gubbala S."/>
            <person name="Hirani K."/>
            <person name="Jayaseelan J.C."/>
            <person name="Lara F."/>
            <person name="Munidasa M."/>
            <person name="Palculict T."/>
            <person name="Patil S."/>
            <person name="Pu L.-L."/>
            <person name="Saada N."/>
            <person name="Tang L."/>
            <person name="Weissenberger G."/>
            <person name="Zhu Y."/>
            <person name="Hemphill L."/>
            <person name="Shang Y."/>
            <person name="Youmans B."/>
            <person name="Ayvaz T."/>
            <person name="Ross M."/>
            <person name="Santibanez J."/>
            <person name="Aqrawi P."/>
            <person name="Gross S."/>
            <person name="Joshi V."/>
            <person name="Fowler G."/>
            <person name="Nazareth L."/>
            <person name="Reid J."/>
            <person name="Worley K."/>
            <person name="Petrosino J."/>
            <person name="Highlander S."/>
            <person name="Gibbs R."/>
            <person name="Gibbs R."/>
        </authorList>
    </citation>
    <scope>NUCLEOTIDE SEQUENCE [LARGE SCALE GENOMIC DNA]</scope>
    <source>
        <strain evidence="3">ATCC 19194</strain>
    </source>
</reference>